<dbReference type="Proteomes" id="UP000554482">
    <property type="component" value="Unassembled WGS sequence"/>
</dbReference>
<name>A0A7J6VND8_THATH</name>
<reference evidence="1 2" key="1">
    <citation type="submission" date="2020-06" db="EMBL/GenBank/DDBJ databases">
        <title>Transcriptomic and genomic resources for Thalictrum thalictroides and T. hernandezii: Facilitating candidate gene discovery in an emerging model plant lineage.</title>
        <authorList>
            <person name="Arias T."/>
            <person name="Riano-Pachon D.M."/>
            <person name="Di Stilio V.S."/>
        </authorList>
    </citation>
    <scope>NUCLEOTIDE SEQUENCE [LARGE SCALE GENOMIC DNA]</scope>
    <source>
        <strain evidence="2">cv. WT478/WT964</strain>
        <tissue evidence="1">Leaves</tissue>
    </source>
</reference>
<proteinExistence type="predicted"/>
<protein>
    <submittedName>
        <fullName evidence="1">Uncharacterized protein</fullName>
    </submittedName>
</protein>
<organism evidence="1 2">
    <name type="scientific">Thalictrum thalictroides</name>
    <name type="common">Rue-anemone</name>
    <name type="synonym">Anemone thalictroides</name>
    <dbReference type="NCBI Taxonomy" id="46969"/>
    <lineage>
        <taxon>Eukaryota</taxon>
        <taxon>Viridiplantae</taxon>
        <taxon>Streptophyta</taxon>
        <taxon>Embryophyta</taxon>
        <taxon>Tracheophyta</taxon>
        <taxon>Spermatophyta</taxon>
        <taxon>Magnoliopsida</taxon>
        <taxon>Ranunculales</taxon>
        <taxon>Ranunculaceae</taxon>
        <taxon>Thalictroideae</taxon>
        <taxon>Thalictrum</taxon>
    </lineage>
</organism>
<dbReference type="AlphaFoldDB" id="A0A7J6VND8"/>
<evidence type="ECO:0000313" key="2">
    <source>
        <dbReference type="Proteomes" id="UP000554482"/>
    </source>
</evidence>
<keyword evidence="2" id="KW-1185">Reference proteome</keyword>
<gene>
    <name evidence="1" type="ORF">FRX31_024010</name>
</gene>
<dbReference type="EMBL" id="JABWDY010029348">
    <property type="protein sequence ID" value="KAF5186403.1"/>
    <property type="molecule type" value="Genomic_DNA"/>
</dbReference>
<comment type="caution">
    <text evidence="1">The sequence shown here is derived from an EMBL/GenBank/DDBJ whole genome shotgun (WGS) entry which is preliminary data.</text>
</comment>
<evidence type="ECO:0000313" key="1">
    <source>
        <dbReference type="EMBL" id="KAF5186403.1"/>
    </source>
</evidence>
<accession>A0A7J6VND8</accession>
<sequence>MRPAYWIKYKEYLRNLKRLGHQGTSTCFPDIDFSIRATCTTFDSNLIKSKTQSLVQENAKIRAFYN</sequence>